<protein>
    <recommendedName>
        <fullName evidence="1">BTB domain-containing protein</fullName>
    </recommendedName>
</protein>
<reference evidence="2" key="1">
    <citation type="submission" date="2019-04" db="EMBL/GenBank/DDBJ databases">
        <title>Friends and foes A comparative genomics studyof 23 Aspergillus species from section Flavi.</title>
        <authorList>
            <consortium name="DOE Joint Genome Institute"/>
            <person name="Kjaerbolling I."/>
            <person name="Vesth T."/>
            <person name="Frisvad J.C."/>
            <person name="Nybo J.L."/>
            <person name="Theobald S."/>
            <person name="Kildgaard S."/>
            <person name="Isbrandt T."/>
            <person name="Kuo A."/>
            <person name="Sato A."/>
            <person name="Lyhne E.K."/>
            <person name="Kogle M.E."/>
            <person name="Wiebenga A."/>
            <person name="Kun R.S."/>
            <person name="Lubbers R.J."/>
            <person name="Makela M.R."/>
            <person name="Barry K."/>
            <person name="Chovatia M."/>
            <person name="Clum A."/>
            <person name="Daum C."/>
            <person name="Haridas S."/>
            <person name="He G."/>
            <person name="LaButti K."/>
            <person name="Lipzen A."/>
            <person name="Mondo S."/>
            <person name="Riley R."/>
            <person name="Salamov A."/>
            <person name="Simmons B.A."/>
            <person name="Magnuson J.K."/>
            <person name="Henrissat B."/>
            <person name="Mortensen U.H."/>
            <person name="Larsen T.O."/>
            <person name="Devries R.P."/>
            <person name="Grigoriev I.V."/>
            <person name="Machida M."/>
            <person name="Baker S.E."/>
            <person name="Andersen M.R."/>
        </authorList>
    </citation>
    <scope>NUCLEOTIDE SEQUENCE [LARGE SCALE GENOMIC DNA]</scope>
    <source>
        <strain evidence="2">IBT 14317</strain>
    </source>
</reference>
<feature type="domain" description="BTB" evidence="1">
    <location>
        <begin position="25"/>
        <end position="93"/>
    </location>
</feature>
<proteinExistence type="predicted"/>
<dbReference type="CDD" id="cd18186">
    <property type="entry name" value="BTB_POZ_ZBTB_KLHL-like"/>
    <property type="match status" value="1"/>
</dbReference>
<dbReference type="PROSITE" id="PS50097">
    <property type="entry name" value="BTB"/>
    <property type="match status" value="1"/>
</dbReference>
<dbReference type="Gene3D" id="3.30.710.10">
    <property type="entry name" value="Potassium Channel Kv1.1, Chain A"/>
    <property type="match status" value="1"/>
</dbReference>
<dbReference type="Pfam" id="PF00651">
    <property type="entry name" value="BTB"/>
    <property type="match status" value="1"/>
</dbReference>
<dbReference type="SUPFAM" id="SSF54695">
    <property type="entry name" value="POZ domain"/>
    <property type="match status" value="1"/>
</dbReference>
<dbReference type="InterPro" id="IPR011333">
    <property type="entry name" value="SKP1/BTB/POZ_sf"/>
</dbReference>
<name>A0A5N7CP52_PETAA</name>
<evidence type="ECO:0000259" key="1">
    <source>
        <dbReference type="PROSITE" id="PS50097"/>
    </source>
</evidence>
<dbReference type="Proteomes" id="UP000326877">
    <property type="component" value="Unassembled WGS sequence"/>
</dbReference>
<gene>
    <name evidence="2" type="ORF">BDV23DRAFT_144079</name>
</gene>
<dbReference type="EMBL" id="ML735216">
    <property type="protein sequence ID" value="KAE8395976.1"/>
    <property type="molecule type" value="Genomic_DNA"/>
</dbReference>
<dbReference type="AlphaFoldDB" id="A0A5N7CP52"/>
<accession>A0A5N7CP52</accession>
<dbReference type="InterPro" id="IPR000210">
    <property type="entry name" value="BTB/POZ_dom"/>
</dbReference>
<dbReference type="OrthoDB" id="5275938at2759"/>
<organism evidence="2">
    <name type="scientific">Petromyces alliaceus</name>
    <name type="common">Aspergillus alliaceus</name>
    <dbReference type="NCBI Taxonomy" id="209559"/>
    <lineage>
        <taxon>Eukaryota</taxon>
        <taxon>Fungi</taxon>
        <taxon>Dikarya</taxon>
        <taxon>Ascomycota</taxon>
        <taxon>Pezizomycotina</taxon>
        <taxon>Eurotiomycetes</taxon>
        <taxon>Eurotiomycetidae</taxon>
        <taxon>Eurotiales</taxon>
        <taxon>Aspergillaceae</taxon>
        <taxon>Aspergillus</taxon>
        <taxon>Aspergillus subgen. Circumdati</taxon>
    </lineage>
</organism>
<evidence type="ECO:0000313" key="2">
    <source>
        <dbReference type="EMBL" id="KAE8395976.1"/>
    </source>
</evidence>
<sequence length="351" mass="39759">MSDMDSALTQIADNDLGLEQLDPDGNVILLVEGQNARRFLVSSKVLTLASPMLAKLFSSNFYEGEQIASSHRPTIPLHGDDPAAMRTILEILHYREPEQVDPMDAERLAVLAINCDKYDCIKALRPWIINWFYGFPSLGTAEEYGYLLLAAHLFRSAEQFTGISVKAQTRLSPDFFVKWEVIDMLRFLPDGVRSDLANGIEKVLYQIHEELQSVEGRLRADQRCHAMQGRICMICGRTHPISARKCHPCGNSDLYIKHCTSDYRVAEYFNALRKSSLWPSLEPFQNCSAEEIALYISHTKSFLRHSCEAESSCPLHLEFDLLLKRVNGILGRVKGLSLYPLHGTPLRDERT</sequence>